<reference evidence="2" key="1">
    <citation type="submission" date="2025-08" db="UniProtKB">
        <authorList>
            <consortium name="Ensembl"/>
        </authorList>
    </citation>
    <scope>IDENTIFICATION</scope>
</reference>
<dbReference type="PANTHER" id="PTHR31635:SF196">
    <property type="entry name" value="REVERSE TRANSCRIPTASE DOMAIN-CONTAINING PROTEIN-RELATED"/>
    <property type="match status" value="1"/>
</dbReference>
<dbReference type="PROSITE" id="PS50878">
    <property type="entry name" value="RT_POL"/>
    <property type="match status" value="1"/>
</dbReference>
<name>A0A8C1QU83_CYPCA</name>
<evidence type="ECO:0000313" key="3">
    <source>
        <dbReference type="Proteomes" id="UP000694427"/>
    </source>
</evidence>
<organism evidence="2 3">
    <name type="scientific">Cyprinus carpio</name>
    <name type="common">Common carp</name>
    <dbReference type="NCBI Taxonomy" id="7962"/>
    <lineage>
        <taxon>Eukaryota</taxon>
        <taxon>Metazoa</taxon>
        <taxon>Chordata</taxon>
        <taxon>Craniata</taxon>
        <taxon>Vertebrata</taxon>
        <taxon>Euteleostomi</taxon>
        <taxon>Actinopterygii</taxon>
        <taxon>Neopterygii</taxon>
        <taxon>Teleostei</taxon>
        <taxon>Ostariophysi</taxon>
        <taxon>Cypriniformes</taxon>
        <taxon>Cyprinidae</taxon>
        <taxon>Cyprininae</taxon>
        <taxon>Cyprinus</taxon>
    </lineage>
</organism>
<dbReference type="InterPro" id="IPR005135">
    <property type="entry name" value="Endo/exonuclease/phosphatase"/>
</dbReference>
<dbReference type="SUPFAM" id="SSF56672">
    <property type="entry name" value="DNA/RNA polymerases"/>
    <property type="match status" value="1"/>
</dbReference>
<protein>
    <recommendedName>
        <fullName evidence="1">Reverse transcriptase domain-containing protein</fullName>
    </recommendedName>
</protein>
<dbReference type="Gene3D" id="3.60.10.10">
    <property type="entry name" value="Endonuclease/exonuclease/phosphatase"/>
    <property type="match status" value="1"/>
</dbReference>
<dbReference type="AlphaFoldDB" id="A0A8C1QU83"/>
<dbReference type="SUPFAM" id="SSF56219">
    <property type="entry name" value="DNase I-like"/>
    <property type="match status" value="1"/>
</dbReference>
<dbReference type="InterPro" id="IPR000477">
    <property type="entry name" value="RT_dom"/>
</dbReference>
<keyword evidence="3" id="KW-1185">Reference proteome</keyword>
<proteinExistence type="predicted"/>
<feature type="domain" description="Reverse transcriptase" evidence="1">
    <location>
        <begin position="453"/>
        <end position="720"/>
    </location>
</feature>
<dbReference type="Proteomes" id="UP000694427">
    <property type="component" value="Unplaced"/>
</dbReference>
<dbReference type="CDD" id="cd09076">
    <property type="entry name" value="L1-EN"/>
    <property type="match status" value="1"/>
</dbReference>
<dbReference type="Ensembl" id="ENSCCRT00010072004.1">
    <property type="protein sequence ID" value="ENSCCRP00010065416.1"/>
    <property type="gene ID" value="ENSCCRG00010028052.1"/>
</dbReference>
<dbReference type="Pfam" id="PF03372">
    <property type="entry name" value="Exo_endo_phos"/>
    <property type="match status" value="1"/>
</dbReference>
<dbReference type="InterPro" id="IPR043502">
    <property type="entry name" value="DNA/RNA_pol_sf"/>
</dbReference>
<accession>A0A8C1QU83</accession>
<dbReference type="InterPro" id="IPR036691">
    <property type="entry name" value="Endo/exonu/phosph_ase_sf"/>
</dbReference>
<evidence type="ECO:0000313" key="2">
    <source>
        <dbReference type="Ensembl" id="ENSCCRP00010065416.1"/>
    </source>
</evidence>
<dbReference type="CDD" id="cd01650">
    <property type="entry name" value="RT_nLTR_like"/>
    <property type="match status" value="1"/>
</dbReference>
<dbReference type="Pfam" id="PF00078">
    <property type="entry name" value="RVT_1"/>
    <property type="match status" value="1"/>
</dbReference>
<sequence>MGGQNHLQILSPHFIFSHASTHSAGVAILFNNLPCKIIKVETDSKGHWASVVININDVLFILFNVYGYNSAPLNNKLLTEISDSLFELKLVYPTDNIIIGGDFNMVMDEALDRFPPKFNTSHPNLTLFNFCLNNNVVDAWRAVNPHLKQFSWFKDNGTSKSRIDYWLTSTNLTDFIKDISISAAPLTDHCCISISFYSGKRESHNKGYWKFNADLLKHKNFCSQIKSIINDVALHKDLTSFISKWEYLKHKILEFSIQFSKNLSKTRTQLELELTRELNYLCNKSEMDNETKLLILSLQSKIDDLYTQKAKGAYVRSRARWIEKGEKSNNYFCRLEKRRQEKNAINSLYVNGVISTCPKMISSEIFQFYSSLYSSFFSVSDCNNLFDNIHTSIPKLDQEFKDLCEADVKIEELDKAIDKLSSGKSPGPDGLTSEFYKFFREDLRELLFQAFLECIQNNSLSSTMKQGLITLIPKPGKDARHIDNLRPITLLNCDYKILARIFSNRLKKNISQIISESQSGFIKGRSIHNNIRLVLDILDYREYIEDDGYILFLDFKKAFDTIEHNFIFNSLEKFGFGMKFISFIKMLYKDINSSISLSFGTSQRFNISRGIRQGCPISPFLFILAVEMLAILIDKNSNFDRLSVFGRQIGISQLADDTVIFLKDQFQINKAIQLVNLFSKASGLHLNLNKCELLAIHGSELDSLCNIPIKTCVKYLGITITRDSNQSVQENFVKNLSKAKAILNNWLQRDISIFGRVLLTKMELLSRFVYPASSLAIPPHLLKECNIALFNFIWKNKHHYINKNDLVHSYEEGGLNVIDLEIMNSVLKTQWLRSFLCNTNCLWFTVSSSIFGKVGGLEFLIRCDFDLSKLPLKLSAFHQQVLLCWKLAFSHNFSCIWNNRFILHHNKSLFYENWFQYNIFSLLDMTDSYGNVLNYKDFCLKHGFVCHPKEFYNVVNAIPKNMVLLVKGILSHYSVTFSLPSPCLGELFIRDHKCNNKYIRSVFIDKLHPNRIKRYYVFKEFNPKEVKEMRMNYLTFPSLPKVKELHFKIINDIYPSKELLKSKFDIGENSCQFCEIDIETTEHIIFLL</sequence>
<dbReference type="GO" id="GO:0003824">
    <property type="term" value="F:catalytic activity"/>
    <property type="evidence" value="ECO:0007669"/>
    <property type="project" value="InterPro"/>
</dbReference>
<evidence type="ECO:0000259" key="1">
    <source>
        <dbReference type="PROSITE" id="PS50878"/>
    </source>
</evidence>
<dbReference type="PANTHER" id="PTHR31635">
    <property type="entry name" value="REVERSE TRANSCRIPTASE DOMAIN-CONTAINING PROTEIN-RELATED"/>
    <property type="match status" value="1"/>
</dbReference>
<reference evidence="2" key="2">
    <citation type="submission" date="2025-09" db="UniProtKB">
        <authorList>
            <consortium name="Ensembl"/>
        </authorList>
    </citation>
    <scope>IDENTIFICATION</scope>
</reference>